<proteinExistence type="evidence at transcript level"/>
<feature type="compositionally biased region" description="Basic and acidic residues" evidence="2">
    <location>
        <begin position="1"/>
        <end position="13"/>
    </location>
</feature>
<dbReference type="InterPro" id="IPR040044">
    <property type="entry name" value="SRR1L"/>
</dbReference>
<reference evidence="4" key="1">
    <citation type="journal article" date="2014" name="Nature">
        <title>Elephant shark genome provides unique insights into gnathostome evolution.</title>
        <authorList>
            <consortium name="International Elephant Shark Genome Sequencing Consortium"/>
            <person name="Venkatesh B."/>
            <person name="Lee A.P."/>
            <person name="Ravi V."/>
            <person name="Maurya A.K."/>
            <person name="Lian M.M."/>
            <person name="Swann J.B."/>
            <person name="Ohta Y."/>
            <person name="Flajnik M.F."/>
            <person name="Sutoh Y."/>
            <person name="Kasahara M."/>
            <person name="Hoon S."/>
            <person name="Gangu V."/>
            <person name="Roy S.W."/>
            <person name="Irimia M."/>
            <person name="Korzh V."/>
            <person name="Kondrychyn I."/>
            <person name="Lim Z.W."/>
            <person name="Tay B.H."/>
            <person name="Tohari S."/>
            <person name="Kong K.W."/>
            <person name="Ho S."/>
            <person name="Lorente-Galdos B."/>
            <person name="Quilez J."/>
            <person name="Marques-Bonet T."/>
            <person name="Raney B.J."/>
            <person name="Ingham P.W."/>
            <person name="Tay A."/>
            <person name="Hillier L.W."/>
            <person name="Minx P."/>
            <person name="Boehm T."/>
            <person name="Wilson R.K."/>
            <person name="Brenner S."/>
            <person name="Warren W.C."/>
        </authorList>
    </citation>
    <scope>NUCLEOTIDE SEQUENCE</scope>
    <source>
        <tissue evidence="4">Testis</tissue>
    </source>
</reference>
<dbReference type="Pfam" id="PF07985">
    <property type="entry name" value="SRR1"/>
    <property type="match status" value="1"/>
</dbReference>
<evidence type="ECO:0000256" key="2">
    <source>
        <dbReference type="SAM" id="MobiDB-lite"/>
    </source>
</evidence>
<dbReference type="PANTHER" id="PTHR28626:SF3">
    <property type="entry name" value="SRR1-LIKE PROTEIN"/>
    <property type="match status" value="1"/>
</dbReference>
<feature type="compositionally biased region" description="Basic residues" evidence="2">
    <location>
        <begin position="14"/>
        <end position="29"/>
    </location>
</feature>
<dbReference type="GO" id="GO:0005634">
    <property type="term" value="C:nucleus"/>
    <property type="evidence" value="ECO:0007669"/>
    <property type="project" value="TreeGrafter"/>
</dbReference>
<feature type="domain" description="SRR1-like" evidence="3">
    <location>
        <begin position="123"/>
        <end position="279"/>
    </location>
</feature>
<organism evidence="4">
    <name type="scientific">Callorhinchus milii</name>
    <name type="common">Ghost shark</name>
    <dbReference type="NCBI Taxonomy" id="7868"/>
    <lineage>
        <taxon>Eukaryota</taxon>
        <taxon>Metazoa</taxon>
        <taxon>Chordata</taxon>
        <taxon>Craniata</taxon>
        <taxon>Vertebrata</taxon>
        <taxon>Chondrichthyes</taxon>
        <taxon>Holocephali</taxon>
        <taxon>Chimaeriformes</taxon>
        <taxon>Callorhinchidae</taxon>
        <taxon>Callorhinchus</taxon>
    </lineage>
</organism>
<name>V9KVB6_CALMI</name>
<evidence type="ECO:0000256" key="1">
    <source>
        <dbReference type="ARBA" id="ARBA00009856"/>
    </source>
</evidence>
<sequence>MSVCSEEGREWRTVQKKKKKKGMNKKRKDNVKDTRAILLETESLSALEGQRIRSKIKESVEELRGSEFGAACLETIGRSLRENLGGLESSRPCPEAGGGVAHLVCPVPQDVETDSVEPGGDPLDCVCYGIGNFSTSVTSRYQLALLLLLLESLQVPRARCLLFDPLFSEWEREFLRELGMTVLKDNEEGKRAVDRPTLFYMIHCGKALYNNLLWRNWSPGRLAQITLIGNSFKGIEERLPSRTLQSEYTCIAHILDITEECALPASSRYMDVFNDTSLHHFPRDKLNVKPPVFWDVPAEPTYQECEDLEIIRNLVITETDQSGVK</sequence>
<comment type="similarity">
    <text evidence="1">Belongs to the SRR1 family.</text>
</comment>
<protein>
    <submittedName>
        <fullName evidence="4">SRR1-like protein</fullName>
    </submittedName>
</protein>
<dbReference type="InterPro" id="IPR012942">
    <property type="entry name" value="SRR1-like"/>
</dbReference>
<dbReference type="EMBL" id="JW870049">
    <property type="protein sequence ID" value="AFP02567.1"/>
    <property type="molecule type" value="mRNA"/>
</dbReference>
<evidence type="ECO:0000313" key="4">
    <source>
        <dbReference type="EMBL" id="AFP02567.1"/>
    </source>
</evidence>
<evidence type="ECO:0000259" key="3">
    <source>
        <dbReference type="Pfam" id="PF07985"/>
    </source>
</evidence>
<feature type="region of interest" description="Disordered" evidence="2">
    <location>
        <begin position="1"/>
        <end position="30"/>
    </location>
</feature>
<dbReference type="AlphaFoldDB" id="V9KVB6"/>
<dbReference type="PANTHER" id="PTHR28626">
    <property type="entry name" value="SRR1-LIKE PROTEIN"/>
    <property type="match status" value="1"/>
</dbReference>
<accession>V9KVB6</accession>
<dbReference type="GO" id="GO:0005737">
    <property type="term" value="C:cytoplasm"/>
    <property type="evidence" value="ECO:0007669"/>
    <property type="project" value="TreeGrafter"/>
</dbReference>